<keyword evidence="7" id="KW-1185">Reference proteome</keyword>
<protein>
    <recommendedName>
        <fullName evidence="3">Flagellin</fullName>
    </recommendedName>
</protein>
<feature type="domain" description="Flagellin C-terminal" evidence="5">
    <location>
        <begin position="284"/>
        <end position="368"/>
    </location>
</feature>
<dbReference type="Gene3D" id="2.60.40.4390">
    <property type="match status" value="1"/>
</dbReference>
<evidence type="ECO:0000256" key="3">
    <source>
        <dbReference type="RuleBase" id="RU362073"/>
    </source>
</evidence>
<evidence type="ECO:0000259" key="5">
    <source>
        <dbReference type="Pfam" id="PF00700"/>
    </source>
</evidence>
<name>A0A843YPX3_9BURK</name>
<keyword evidence="6" id="KW-0282">Flagellum</keyword>
<dbReference type="EMBL" id="WINI01000001">
    <property type="protein sequence ID" value="MQQ99440.1"/>
    <property type="molecule type" value="Genomic_DNA"/>
</dbReference>
<evidence type="ECO:0000313" key="7">
    <source>
        <dbReference type="Proteomes" id="UP000451565"/>
    </source>
</evidence>
<dbReference type="Gene3D" id="6.10.10.10">
    <property type="entry name" value="Flagellar export chaperone, C-terminal domain"/>
    <property type="match status" value="1"/>
</dbReference>
<evidence type="ECO:0000259" key="4">
    <source>
        <dbReference type="Pfam" id="PF00669"/>
    </source>
</evidence>
<dbReference type="InterPro" id="IPR046358">
    <property type="entry name" value="Flagellin_C"/>
</dbReference>
<dbReference type="OrthoDB" id="9796789at2"/>
<dbReference type="PANTHER" id="PTHR42792">
    <property type="entry name" value="FLAGELLIN"/>
    <property type="match status" value="1"/>
</dbReference>
<keyword evidence="2 3" id="KW-0975">Bacterial flagellum</keyword>
<dbReference type="GO" id="GO:0005198">
    <property type="term" value="F:structural molecule activity"/>
    <property type="evidence" value="ECO:0007669"/>
    <property type="project" value="UniProtKB-UniRule"/>
</dbReference>
<dbReference type="Pfam" id="PF00700">
    <property type="entry name" value="Flagellin_C"/>
    <property type="match status" value="1"/>
</dbReference>
<evidence type="ECO:0000256" key="1">
    <source>
        <dbReference type="ARBA" id="ARBA00005709"/>
    </source>
</evidence>
<dbReference type="Proteomes" id="UP000451565">
    <property type="component" value="Unassembled WGS sequence"/>
</dbReference>
<comment type="function">
    <text evidence="3">Flagellin is the subunit protein which polymerizes to form the filaments of bacterial flagella.</text>
</comment>
<reference evidence="6 7" key="1">
    <citation type="submission" date="2019-10" db="EMBL/GenBank/DDBJ databases">
        <title>Glaciimonas soli sp. nov., a psychrophilic bacterium isolated from the forest soil of a high elevation mountain in Taiwan.</title>
        <authorList>
            <person name="Wang L.-T."/>
            <person name="Shieh W.Y."/>
        </authorList>
    </citation>
    <scope>NUCLEOTIDE SEQUENCE [LARGE SCALE GENOMIC DNA]</scope>
    <source>
        <strain evidence="6 7">GS1</strain>
    </source>
</reference>
<dbReference type="AlphaFoldDB" id="A0A843YPX3"/>
<comment type="caution">
    <text evidence="6">The sequence shown here is derived from an EMBL/GenBank/DDBJ whole genome shotgun (WGS) entry which is preliminary data.</text>
</comment>
<dbReference type="InterPro" id="IPR042187">
    <property type="entry name" value="Flagellin_C_sub2"/>
</dbReference>
<comment type="similarity">
    <text evidence="1 3">Belongs to the bacterial flagellin family.</text>
</comment>
<evidence type="ECO:0000256" key="2">
    <source>
        <dbReference type="ARBA" id="ARBA00023143"/>
    </source>
</evidence>
<feature type="domain" description="Flagellin N-terminal" evidence="4">
    <location>
        <begin position="5"/>
        <end position="138"/>
    </location>
</feature>
<accession>A0A843YPX3</accession>
<dbReference type="Pfam" id="PF00669">
    <property type="entry name" value="Flagellin_N"/>
    <property type="match status" value="1"/>
</dbReference>
<dbReference type="GO" id="GO:0005576">
    <property type="term" value="C:extracellular region"/>
    <property type="evidence" value="ECO:0007669"/>
    <property type="project" value="UniProtKB-SubCell"/>
</dbReference>
<dbReference type="PRINTS" id="PR00207">
    <property type="entry name" value="FLAGELLIN"/>
</dbReference>
<dbReference type="RefSeq" id="WP_153233017.1">
    <property type="nucleotide sequence ID" value="NZ_WINI01000001.1"/>
</dbReference>
<keyword evidence="3" id="KW-0964">Secreted</keyword>
<dbReference type="PANTHER" id="PTHR42792:SF2">
    <property type="entry name" value="FLAGELLIN"/>
    <property type="match status" value="1"/>
</dbReference>
<keyword evidence="6" id="KW-0969">Cilium</keyword>
<dbReference type="InterPro" id="IPR001492">
    <property type="entry name" value="Flagellin"/>
</dbReference>
<dbReference type="NCBIfam" id="NF005294">
    <property type="entry name" value="PRK06819.1"/>
    <property type="match status" value="1"/>
</dbReference>
<dbReference type="Gene3D" id="6.10.280.190">
    <property type="match status" value="1"/>
</dbReference>
<dbReference type="GO" id="GO:0009288">
    <property type="term" value="C:bacterial-type flagellum"/>
    <property type="evidence" value="ECO:0007669"/>
    <property type="project" value="UniProtKB-SubCell"/>
</dbReference>
<dbReference type="SUPFAM" id="SSF64518">
    <property type="entry name" value="Phase 1 flagellin"/>
    <property type="match status" value="1"/>
</dbReference>
<evidence type="ECO:0000313" key="6">
    <source>
        <dbReference type="EMBL" id="MQQ99440.1"/>
    </source>
</evidence>
<dbReference type="Gene3D" id="1.20.1330.10">
    <property type="entry name" value="f41 fragment of flagellin, N-terminal domain"/>
    <property type="match status" value="1"/>
</dbReference>
<keyword evidence="6" id="KW-0966">Cell projection</keyword>
<comment type="subcellular location">
    <subcellularLocation>
        <location evidence="3">Secreted</location>
    </subcellularLocation>
    <subcellularLocation>
        <location evidence="3">Bacterial flagellum</location>
    </subcellularLocation>
</comment>
<gene>
    <name evidence="6" type="ORF">GEV47_01915</name>
</gene>
<organism evidence="6 7">
    <name type="scientific">Glaciimonas soli</name>
    <dbReference type="NCBI Taxonomy" id="2590999"/>
    <lineage>
        <taxon>Bacteria</taxon>
        <taxon>Pseudomonadati</taxon>
        <taxon>Pseudomonadota</taxon>
        <taxon>Betaproteobacteria</taxon>
        <taxon>Burkholderiales</taxon>
        <taxon>Oxalobacteraceae</taxon>
        <taxon>Glaciimonas</taxon>
    </lineage>
</organism>
<proteinExistence type="inferred from homology"/>
<dbReference type="InterPro" id="IPR001029">
    <property type="entry name" value="Flagellin_N"/>
</dbReference>
<sequence>MAQIINTNVLSLTTQNNLNKSQAALGSAIERLSSGQRINSAKDDAAGMAIASRFTSNIKGLEMAKRNANDGISIAQTTEGALTEITNNVQRVRELTVQAATGTNSATDLRSIQKEINQRLAEIDRTAAQTDFNGVKVLGSDQKLTIQVGANDGETIEVSLRELNAKTLGLENLSVAGPNGAVTALADGDLKDSKGVDIKEADVAVNFKIDGKAVAGTLVTDSKGSLFIEDATGPTTKYYGVTKSDFAITDADAGATPAVVGSAKLTVDATSSDMSAVGTADPLATIDSGLKQVNDLRADLGAVQNRFDSVIANLGTAVVNLSASRSRIEDADMAVEVSNMTRSQILQQAGTSVLSQANKTTQNVLSLLQ</sequence>